<comment type="similarity">
    <text evidence="1">Belongs to the CcdB toxin family.</text>
</comment>
<sequence length="129" mass="14511">MESYKCCRAQELQHLRREARFAARQFPPVLMAKYDVFPNPSGDGFILDVQTDLLSDLNTRVVVPLLPQSSAPKAATRLNPTFEIDGRSVVMVTQFLAAVPIGILKSPIWKLDEEFEKITIAVDMLMQGF</sequence>
<evidence type="ECO:0000256" key="1">
    <source>
        <dbReference type="ARBA" id="ARBA00005230"/>
    </source>
</evidence>
<dbReference type="Proteomes" id="UP000005307">
    <property type="component" value="Chromosome"/>
</dbReference>
<name>M9RI23_9RHOB</name>
<keyword evidence="5" id="KW-0804">Transcription</keyword>
<evidence type="ECO:0000256" key="6">
    <source>
        <dbReference type="ARBA" id="ARBA00029628"/>
    </source>
</evidence>
<dbReference type="GO" id="GO:0006276">
    <property type="term" value="P:plasmid maintenance"/>
    <property type="evidence" value="ECO:0007669"/>
    <property type="project" value="InterPro"/>
</dbReference>
<evidence type="ECO:0000256" key="5">
    <source>
        <dbReference type="ARBA" id="ARBA00023163"/>
    </source>
</evidence>
<keyword evidence="3" id="KW-0678">Repressor</keyword>
<dbReference type="AlphaFoldDB" id="M9RI23"/>
<accession>M9RI23</accession>
<dbReference type="eggNOG" id="ENOG5032YCB">
    <property type="taxonomic scope" value="Bacteria"/>
</dbReference>
<dbReference type="SUPFAM" id="SSF50118">
    <property type="entry name" value="Cell growth inhibitor/plasmid maintenance toxic component"/>
    <property type="match status" value="1"/>
</dbReference>
<keyword evidence="9" id="KW-1185">Reference proteome</keyword>
<dbReference type="InterPro" id="IPR002712">
    <property type="entry name" value="CcdB"/>
</dbReference>
<evidence type="ECO:0000313" key="8">
    <source>
        <dbReference type="EMBL" id="AGI70041.1"/>
    </source>
</evidence>
<dbReference type="Gene3D" id="2.30.30.110">
    <property type="match status" value="1"/>
</dbReference>
<dbReference type="HOGENOM" id="CLU_158043_0_0_5"/>
<keyword evidence="4" id="KW-0805">Transcription regulation</keyword>
<dbReference type="Pfam" id="PF01845">
    <property type="entry name" value="CcdB"/>
    <property type="match status" value="1"/>
</dbReference>
<reference evidence="8 9" key="1">
    <citation type="journal article" date="2013" name="PLoS ONE">
        <title>Poles Apart: Arctic and Antarctic Octadecabacter strains Share High Genome Plasticity and a New Type of Xanthorhodopsin.</title>
        <authorList>
            <person name="Vollmers J."/>
            <person name="Voget S."/>
            <person name="Dietrich S."/>
            <person name="Gollnow K."/>
            <person name="Smits M."/>
            <person name="Meyer K."/>
            <person name="Brinkhoff T."/>
            <person name="Simon M."/>
            <person name="Daniel R."/>
        </authorList>
    </citation>
    <scope>NUCLEOTIDE SEQUENCE [LARGE SCALE GENOMIC DNA]</scope>
    <source>
        <strain evidence="8 9">307</strain>
    </source>
</reference>
<dbReference type="KEGG" id="oat:OAN307_c46940"/>
<dbReference type="InterPro" id="IPR011067">
    <property type="entry name" value="Plasmid_toxin/cell-grow_inhib"/>
</dbReference>
<evidence type="ECO:0000313" key="9">
    <source>
        <dbReference type="Proteomes" id="UP000005307"/>
    </source>
</evidence>
<dbReference type="GO" id="GO:0008657">
    <property type="term" value="F:DNA topoisomerase type II (double strand cut, ATP-hydrolyzing) inhibitor activity"/>
    <property type="evidence" value="ECO:0007669"/>
    <property type="project" value="InterPro"/>
</dbReference>
<protein>
    <recommendedName>
        <fullName evidence="2">Toxin CcdB</fullName>
    </recommendedName>
    <alternativeName>
        <fullName evidence="7">Cytotoxic protein CcdB</fullName>
    </alternativeName>
    <alternativeName>
        <fullName evidence="6">Protein LetD</fullName>
    </alternativeName>
</protein>
<gene>
    <name evidence="8" type="ORF">OAN307_c46940</name>
</gene>
<proteinExistence type="inferred from homology"/>
<organism evidence="8 9">
    <name type="scientific">Octadecabacter antarcticus 307</name>
    <dbReference type="NCBI Taxonomy" id="391626"/>
    <lineage>
        <taxon>Bacteria</taxon>
        <taxon>Pseudomonadati</taxon>
        <taxon>Pseudomonadota</taxon>
        <taxon>Alphaproteobacteria</taxon>
        <taxon>Rhodobacterales</taxon>
        <taxon>Roseobacteraceae</taxon>
        <taxon>Octadecabacter</taxon>
    </lineage>
</organism>
<evidence type="ECO:0000256" key="4">
    <source>
        <dbReference type="ARBA" id="ARBA00023015"/>
    </source>
</evidence>
<evidence type="ECO:0000256" key="3">
    <source>
        <dbReference type="ARBA" id="ARBA00022491"/>
    </source>
</evidence>
<dbReference type="EMBL" id="CP003740">
    <property type="protein sequence ID" value="AGI70041.1"/>
    <property type="molecule type" value="Genomic_DNA"/>
</dbReference>
<evidence type="ECO:0000256" key="7">
    <source>
        <dbReference type="ARBA" id="ARBA00033135"/>
    </source>
</evidence>
<evidence type="ECO:0000256" key="2">
    <source>
        <dbReference type="ARBA" id="ARBA00015075"/>
    </source>
</evidence>